<feature type="transmembrane region" description="Helical" evidence="5">
    <location>
        <begin position="72"/>
        <end position="91"/>
    </location>
</feature>
<evidence type="ECO:0000259" key="6">
    <source>
        <dbReference type="PROSITE" id="PS50850"/>
    </source>
</evidence>
<protein>
    <submittedName>
        <fullName evidence="7">MFS family permease</fullName>
    </submittedName>
</protein>
<sequence length="385" mass="41536">MQEKMNGIYVLWITIFVTMLGIGLIAPLLAIFAKSYGLSNFQIGLIFGSFALVRTIFQLPAGTLSDTYGKKIFLVAGTLLYGVTTLFYGLVSGFASMLIVRTFTGVFSAFVNPVAGSYIAQVSPKSKLGEYMGVFNSAVSLGFGVGPLLGGLLADMYGIMVPFYVCGILGIIASIIAYYKLEDISKSQEKQKLSGKKLFSLEFLKMRNFSAAFIINIAITISRGALLAYLAIYAYDYGVSAFKIGIMLAAMNMVLAVTQKKFGKIFDKNGNRIILNGIIIGNLGMYILAMSTSFTSMFFSLIIASIGASMSTPGINSIAIRDIPHERKGEAMGLYTASINVGIFVGAVLLGYISDIVGISNMFKIGAVFSFLISYIAYVLIKNKK</sequence>
<dbReference type="Gene3D" id="1.20.1250.20">
    <property type="entry name" value="MFS general substrate transporter like domains"/>
    <property type="match status" value="1"/>
</dbReference>
<accession>A0A7J9PIJ7</accession>
<evidence type="ECO:0000256" key="1">
    <source>
        <dbReference type="ARBA" id="ARBA00004141"/>
    </source>
</evidence>
<feature type="transmembrane region" description="Helical" evidence="5">
    <location>
        <begin position="297"/>
        <end position="320"/>
    </location>
</feature>
<comment type="subcellular location">
    <subcellularLocation>
        <location evidence="1">Membrane</location>
        <topology evidence="1">Multi-pass membrane protein</topology>
    </subcellularLocation>
</comment>
<dbReference type="PANTHER" id="PTHR23531">
    <property type="entry name" value="QUINOLENE RESISTANCE PROTEIN NORA"/>
    <property type="match status" value="1"/>
</dbReference>
<organism evidence="7 8">
    <name type="scientific">Methanococcus maripaludis</name>
    <name type="common">Methanococcus deltae</name>
    <dbReference type="NCBI Taxonomy" id="39152"/>
    <lineage>
        <taxon>Archaea</taxon>
        <taxon>Methanobacteriati</taxon>
        <taxon>Methanobacteriota</taxon>
        <taxon>Methanomada group</taxon>
        <taxon>Methanococci</taxon>
        <taxon>Methanococcales</taxon>
        <taxon>Methanococcaceae</taxon>
        <taxon>Methanococcus</taxon>
    </lineage>
</organism>
<keyword evidence="4 5" id="KW-0472">Membrane</keyword>
<dbReference type="InterPro" id="IPR011701">
    <property type="entry name" value="MFS"/>
</dbReference>
<feature type="transmembrane region" description="Helical" evidence="5">
    <location>
        <begin position="159"/>
        <end position="181"/>
    </location>
</feature>
<feature type="transmembrane region" description="Helical" evidence="5">
    <location>
        <begin position="131"/>
        <end position="153"/>
    </location>
</feature>
<comment type="caution">
    <text evidence="7">The sequence shown here is derived from an EMBL/GenBank/DDBJ whole genome shotgun (WGS) entry which is preliminary data.</text>
</comment>
<feature type="domain" description="Major facilitator superfamily (MFS) profile" evidence="6">
    <location>
        <begin position="7"/>
        <end position="385"/>
    </location>
</feature>
<dbReference type="EMBL" id="JACDUL010000003">
    <property type="protein sequence ID" value="MBA2862568.1"/>
    <property type="molecule type" value="Genomic_DNA"/>
</dbReference>
<reference evidence="7 8" key="1">
    <citation type="submission" date="2020-07" db="EMBL/GenBank/DDBJ databases">
        <title>Genomic Encyclopedia of Type Strains, Phase IV (KMG-V): Genome sequencing to study the core and pangenomes of soil and plant-associated prokaryotes.</title>
        <authorList>
            <person name="Whitman W."/>
        </authorList>
    </citation>
    <scope>NUCLEOTIDE SEQUENCE [LARGE SCALE GENOMIC DNA]</scope>
    <source>
        <strain evidence="7 8">C8</strain>
    </source>
</reference>
<evidence type="ECO:0000256" key="3">
    <source>
        <dbReference type="ARBA" id="ARBA00022989"/>
    </source>
</evidence>
<evidence type="ECO:0000313" key="8">
    <source>
        <dbReference type="Proteomes" id="UP000533207"/>
    </source>
</evidence>
<dbReference type="SUPFAM" id="SSF103473">
    <property type="entry name" value="MFS general substrate transporter"/>
    <property type="match status" value="1"/>
</dbReference>
<feature type="transmembrane region" description="Helical" evidence="5">
    <location>
        <begin position="39"/>
        <end position="60"/>
    </location>
</feature>
<dbReference type="PROSITE" id="PS50850">
    <property type="entry name" value="MFS"/>
    <property type="match status" value="1"/>
</dbReference>
<feature type="transmembrane region" description="Helical" evidence="5">
    <location>
        <begin position="213"/>
        <end position="235"/>
    </location>
</feature>
<proteinExistence type="predicted"/>
<name>A0A7J9PIJ7_METMI</name>
<dbReference type="InterPro" id="IPR001958">
    <property type="entry name" value="Tet-R_TetA/multi-R_MdtG-like"/>
</dbReference>
<keyword evidence="3 5" id="KW-1133">Transmembrane helix</keyword>
<feature type="transmembrane region" description="Helical" evidence="5">
    <location>
        <begin position="7"/>
        <end position="33"/>
    </location>
</feature>
<evidence type="ECO:0000256" key="4">
    <source>
        <dbReference type="ARBA" id="ARBA00023136"/>
    </source>
</evidence>
<dbReference type="InterPro" id="IPR052714">
    <property type="entry name" value="MFS_Exporter"/>
</dbReference>
<dbReference type="GO" id="GO:0022857">
    <property type="term" value="F:transmembrane transporter activity"/>
    <property type="evidence" value="ECO:0007669"/>
    <property type="project" value="InterPro"/>
</dbReference>
<feature type="transmembrane region" description="Helical" evidence="5">
    <location>
        <begin position="270"/>
        <end position="291"/>
    </location>
</feature>
<keyword evidence="2 5" id="KW-0812">Transmembrane</keyword>
<evidence type="ECO:0000256" key="5">
    <source>
        <dbReference type="SAM" id="Phobius"/>
    </source>
</evidence>
<evidence type="ECO:0000256" key="2">
    <source>
        <dbReference type="ARBA" id="ARBA00022692"/>
    </source>
</evidence>
<feature type="transmembrane region" description="Helical" evidence="5">
    <location>
        <begin position="241"/>
        <end position="258"/>
    </location>
</feature>
<dbReference type="PANTHER" id="PTHR23531:SF2">
    <property type="entry name" value="PERMEASE"/>
    <property type="match status" value="1"/>
</dbReference>
<feature type="transmembrane region" description="Helical" evidence="5">
    <location>
        <begin position="97"/>
        <end position="119"/>
    </location>
</feature>
<feature type="transmembrane region" description="Helical" evidence="5">
    <location>
        <begin position="332"/>
        <end position="353"/>
    </location>
</feature>
<feature type="transmembrane region" description="Helical" evidence="5">
    <location>
        <begin position="359"/>
        <end position="381"/>
    </location>
</feature>
<dbReference type="Proteomes" id="UP000533207">
    <property type="component" value="Unassembled WGS sequence"/>
</dbReference>
<dbReference type="PRINTS" id="PR01035">
    <property type="entry name" value="TCRTETA"/>
</dbReference>
<dbReference type="InterPro" id="IPR020846">
    <property type="entry name" value="MFS_dom"/>
</dbReference>
<dbReference type="RefSeq" id="WP_011977476.1">
    <property type="nucleotide sequence ID" value="NZ_JACDUL010000003.1"/>
</dbReference>
<dbReference type="AlphaFoldDB" id="A0A7J9PIJ7"/>
<dbReference type="Pfam" id="PF07690">
    <property type="entry name" value="MFS_1"/>
    <property type="match status" value="1"/>
</dbReference>
<dbReference type="CDD" id="cd17325">
    <property type="entry name" value="MFS_MdtG_SLC18_like"/>
    <property type="match status" value="1"/>
</dbReference>
<evidence type="ECO:0000313" key="7">
    <source>
        <dbReference type="EMBL" id="MBA2862568.1"/>
    </source>
</evidence>
<dbReference type="InterPro" id="IPR036259">
    <property type="entry name" value="MFS_trans_sf"/>
</dbReference>
<dbReference type="GO" id="GO:0016020">
    <property type="term" value="C:membrane"/>
    <property type="evidence" value="ECO:0007669"/>
    <property type="project" value="UniProtKB-SubCell"/>
</dbReference>
<gene>
    <name evidence="7" type="ORF">HNP90_001449</name>
</gene>